<dbReference type="EMBL" id="CP038013">
    <property type="protein sequence ID" value="QBQ07553.1"/>
    <property type="molecule type" value="Genomic_DNA"/>
</dbReference>
<reference evidence="1 2" key="1">
    <citation type="submission" date="2019-03" db="EMBL/GenBank/DDBJ databases">
        <title>Complete genome sequence of Spiroplasma gladiatoris TG-1 (DSM 22552).</title>
        <authorList>
            <person name="Lin Y.-C."/>
            <person name="Chou L."/>
            <person name="Kuo C.-H."/>
        </authorList>
    </citation>
    <scope>NUCLEOTIDE SEQUENCE [LARGE SCALE GENOMIC DNA]</scope>
    <source>
        <strain evidence="1 2">TG-1</strain>
    </source>
</reference>
<dbReference type="Proteomes" id="UP000294309">
    <property type="component" value="Chromosome"/>
</dbReference>
<dbReference type="AlphaFoldDB" id="A0A4P7AIL1"/>
<dbReference type="RefSeq" id="WP_134297344.1">
    <property type="nucleotide sequence ID" value="NZ_CP038013.1"/>
</dbReference>
<sequence>MNKDKEKLKDLIKEIKSAARDCKMNCKNASIECEGKKAIHYIIGNYHFCDDLINKCDCKYHKKVYKLKEELSKEVKKYTSINIEEAFKDFNFKRKNKNKDSFKYKPKDKTSVYKEHLIKLINKVSGKCENFLEEFKDFNELFDDFKEESLNQIRQLQPLQKLIKNFEKISTKFDVIEEYFDAIEDIVEDVEDLLDEDYEVHYENDNTDTDDIEDTDDTDTIRIY</sequence>
<protein>
    <submittedName>
        <fullName evidence="1">Uncharacterized protein</fullName>
    </submittedName>
</protein>
<keyword evidence="2" id="KW-1185">Reference proteome</keyword>
<gene>
    <name evidence="1" type="ORF">SGLAD_v1c03540</name>
</gene>
<proteinExistence type="predicted"/>
<evidence type="ECO:0000313" key="1">
    <source>
        <dbReference type="EMBL" id="QBQ07553.1"/>
    </source>
</evidence>
<dbReference type="KEGG" id="sgq:SGLAD_v1c03540"/>
<name>A0A4P7AIL1_9MOLU</name>
<evidence type="ECO:0000313" key="2">
    <source>
        <dbReference type="Proteomes" id="UP000294309"/>
    </source>
</evidence>
<organism evidence="1 2">
    <name type="scientific">Spiroplasma gladiatoris</name>
    <dbReference type="NCBI Taxonomy" id="2143"/>
    <lineage>
        <taxon>Bacteria</taxon>
        <taxon>Bacillati</taxon>
        <taxon>Mycoplasmatota</taxon>
        <taxon>Mollicutes</taxon>
        <taxon>Entomoplasmatales</taxon>
        <taxon>Spiroplasmataceae</taxon>
        <taxon>Spiroplasma</taxon>
    </lineage>
</organism>
<accession>A0A4P7AIL1</accession>